<accession>A0A5B7I461</accession>
<reference evidence="1 2" key="1">
    <citation type="submission" date="2019-05" db="EMBL/GenBank/DDBJ databases">
        <title>Another draft genome of Portunus trituberculatus and its Hox gene families provides insights of decapod evolution.</title>
        <authorList>
            <person name="Jeong J.-H."/>
            <person name="Song I."/>
            <person name="Kim S."/>
            <person name="Choi T."/>
            <person name="Kim D."/>
            <person name="Ryu S."/>
            <person name="Kim W."/>
        </authorList>
    </citation>
    <scope>NUCLEOTIDE SEQUENCE [LARGE SCALE GENOMIC DNA]</scope>
    <source>
        <tissue evidence="1">Muscle</tissue>
    </source>
</reference>
<name>A0A5B7I461_PORTR</name>
<organism evidence="1 2">
    <name type="scientific">Portunus trituberculatus</name>
    <name type="common">Swimming crab</name>
    <name type="synonym">Neptunus trituberculatus</name>
    <dbReference type="NCBI Taxonomy" id="210409"/>
    <lineage>
        <taxon>Eukaryota</taxon>
        <taxon>Metazoa</taxon>
        <taxon>Ecdysozoa</taxon>
        <taxon>Arthropoda</taxon>
        <taxon>Crustacea</taxon>
        <taxon>Multicrustacea</taxon>
        <taxon>Malacostraca</taxon>
        <taxon>Eumalacostraca</taxon>
        <taxon>Eucarida</taxon>
        <taxon>Decapoda</taxon>
        <taxon>Pleocyemata</taxon>
        <taxon>Brachyura</taxon>
        <taxon>Eubrachyura</taxon>
        <taxon>Portunoidea</taxon>
        <taxon>Portunidae</taxon>
        <taxon>Portuninae</taxon>
        <taxon>Portunus</taxon>
    </lineage>
</organism>
<proteinExistence type="predicted"/>
<dbReference type="Proteomes" id="UP000324222">
    <property type="component" value="Unassembled WGS sequence"/>
</dbReference>
<dbReference type="EMBL" id="VSRR010041414">
    <property type="protein sequence ID" value="MPC75564.1"/>
    <property type="molecule type" value="Genomic_DNA"/>
</dbReference>
<keyword evidence="2" id="KW-1185">Reference proteome</keyword>
<protein>
    <submittedName>
        <fullName evidence="1">Uncharacterized protein</fullName>
    </submittedName>
</protein>
<dbReference type="AlphaFoldDB" id="A0A5B7I461"/>
<gene>
    <name evidence="1" type="ORF">E2C01_069954</name>
</gene>
<sequence length="132" mass="14595">MTIKARAAAAAAAAKTTTTTTTQASHTQRTITHLLAVRQVLQCKNRHEEHAESTTHTTPASTPARRYTTSLYSRTHHWRNISSSPPRPCLLLALAPSSPTIAFLSFHSSCLFEYALYITQESGWEWICGVIV</sequence>
<evidence type="ECO:0000313" key="1">
    <source>
        <dbReference type="EMBL" id="MPC75564.1"/>
    </source>
</evidence>
<comment type="caution">
    <text evidence="1">The sequence shown here is derived from an EMBL/GenBank/DDBJ whole genome shotgun (WGS) entry which is preliminary data.</text>
</comment>
<evidence type="ECO:0000313" key="2">
    <source>
        <dbReference type="Proteomes" id="UP000324222"/>
    </source>
</evidence>